<protein>
    <submittedName>
        <fullName evidence="1">Uncharacterized protein</fullName>
    </submittedName>
</protein>
<proteinExistence type="predicted"/>
<reference evidence="1 2" key="3">
    <citation type="journal article" date="2022" name="Microbiol. Spectr.">
        <title>Folding features and dynamics of 3D genome architecture in plant fungal pathogens.</title>
        <authorList>
            <person name="Xia C."/>
        </authorList>
    </citation>
    <scope>NUCLEOTIDE SEQUENCE [LARGE SCALE GENOMIC DNA]</scope>
    <source>
        <strain evidence="1 2">93-210</strain>
    </source>
</reference>
<comment type="caution">
    <text evidence="1">The sequence shown here is derived from an EMBL/GenBank/DDBJ whole genome shotgun (WGS) entry which is preliminary data.</text>
</comment>
<reference evidence="2" key="1">
    <citation type="journal article" date="2018" name="BMC Genomics">
        <title>Genomic insights into host adaptation between the wheat stripe rust pathogen (Puccinia striiformis f. sp. tritici) and the barley stripe rust pathogen (Puccinia striiformis f. sp. hordei).</title>
        <authorList>
            <person name="Xia C."/>
            <person name="Wang M."/>
            <person name="Yin C."/>
            <person name="Cornejo O.E."/>
            <person name="Hulbert S.H."/>
            <person name="Chen X."/>
        </authorList>
    </citation>
    <scope>NUCLEOTIDE SEQUENCE [LARGE SCALE GENOMIC DNA]</scope>
    <source>
        <strain evidence="2">93-210</strain>
    </source>
</reference>
<sequence>MEAIGEMSSLRLFKFTLLSIGTTPDRIRWRRRHGGIRHVRSISANSKMLPVLSLNDTDNYDQAQQQGSCLSKDSGYWGTRFL</sequence>
<evidence type="ECO:0000313" key="2">
    <source>
        <dbReference type="Proteomes" id="UP001060170"/>
    </source>
</evidence>
<reference evidence="2" key="2">
    <citation type="journal article" date="2018" name="Mol. Plant Microbe Interact.">
        <title>Genome sequence resources for the wheat stripe rust pathogen (Puccinia striiformis f. sp. tritici) and the barley stripe rust pathogen (Puccinia striiformis f. sp. hordei).</title>
        <authorList>
            <person name="Xia C."/>
            <person name="Wang M."/>
            <person name="Yin C."/>
            <person name="Cornejo O.E."/>
            <person name="Hulbert S.H."/>
            <person name="Chen X."/>
        </authorList>
    </citation>
    <scope>NUCLEOTIDE SEQUENCE [LARGE SCALE GENOMIC DNA]</scope>
    <source>
        <strain evidence="2">93-210</strain>
    </source>
</reference>
<accession>A0ACC0EXH0</accession>
<gene>
    <name evidence="1" type="ORF">MJO28_001963</name>
</gene>
<keyword evidence="2" id="KW-1185">Reference proteome</keyword>
<name>A0ACC0EXH0_9BASI</name>
<evidence type="ECO:0000313" key="1">
    <source>
        <dbReference type="EMBL" id="KAI7961474.1"/>
    </source>
</evidence>
<organism evidence="1 2">
    <name type="scientific">Puccinia striiformis f. sp. tritici</name>
    <dbReference type="NCBI Taxonomy" id="168172"/>
    <lineage>
        <taxon>Eukaryota</taxon>
        <taxon>Fungi</taxon>
        <taxon>Dikarya</taxon>
        <taxon>Basidiomycota</taxon>
        <taxon>Pucciniomycotina</taxon>
        <taxon>Pucciniomycetes</taxon>
        <taxon>Pucciniales</taxon>
        <taxon>Pucciniaceae</taxon>
        <taxon>Puccinia</taxon>
    </lineage>
</organism>
<dbReference type="EMBL" id="CM045866">
    <property type="protein sequence ID" value="KAI7961474.1"/>
    <property type="molecule type" value="Genomic_DNA"/>
</dbReference>
<dbReference type="Proteomes" id="UP001060170">
    <property type="component" value="Chromosome 2"/>
</dbReference>